<dbReference type="RefSeq" id="WP_011778990.1">
    <property type="nucleotide sequence ID" value="NZ_CP070380.1"/>
</dbReference>
<keyword evidence="2" id="KW-1185">Reference proteome</keyword>
<evidence type="ECO:0000313" key="1">
    <source>
        <dbReference type="EMBL" id="MDN4518590.1"/>
    </source>
</evidence>
<dbReference type="PROSITE" id="PS51257">
    <property type="entry name" value="PROKAR_LIPOPROTEIN"/>
    <property type="match status" value="1"/>
</dbReference>
<proteinExistence type="predicted"/>
<protein>
    <recommendedName>
        <fullName evidence="3">Lipoprotein</fullName>
    </recommendedName>
</protein>
<gene>
    <name evidence="1" type="ORF">QYF68_12260</name>
</gene>
<accession>A0ABT8HCU3</accession>
<comment type="caution">
    <text evidence="1">The sequence shown here is derived from an EMBL/GenBank/DDBJ whole genome shotgun (WGS) entry which is preliminary data.</text>
</comment>
<name>A0ABT8HCU3_MYCAO</name>
<evidence type="ECO:0000313" key="2">
    <source>
        <dbReference type="Proteomes" id="UP001172687"/>
    </source>
</evidence>
<dbReference type="Proteomes" id="UP001172687">
    <property type="component" value="Unassembled WGS sequence"/>
</dbReference>
<sequence length="162" mass="17305">MAKLLRAVTLGVALALTACQGQPASDEAGESGVTASRPAPQVRHDTEELAKTFPALGVPVSASWITWDNSGEAEKPRTKVVWIDAVVEVVPETMNSLVAKNYPEDSGYVPAVQKVLEPDLPPGPFLTGIELNMAFAGDRRSTRVFLDPPHNAVVLQSYRIGA</sequence>
<reference evidence="1" key="1">
    <citation type="submission" date="2023-07" db="EMBL/GenBank/DDBJ databases">
        <title>Degradation of tert-butanol by M. austroafricanum TBA100.</title>
        <authorList>
            <person name="Helbich S."/>
            <person name="Vainshtein Y."/>
        </authorList>
    </citation>
    <scope>NUCLEOTIDE SEQUENCE</scope>
    <source>
        <strain evidence="1">TBA100</strain>
    </source>
</reference>
<organism evidence="1 2">
    <name type="scientific">Mycolicibacterium austroafricanum</name>
    <name type="common">Mycobacterium austroafricanum</name>
    <dbReference type="NCBI Taxonomy" id="39687"/>
    <lineage>
        <taxon>Bacteria</taxon>
        <taxon>Bacillati</taxon>
        <taxon>Actinomycetota</taxon>
        <taxon>Actinomycetes</taxon>
        <taxon>Mycobacteriales</taxon>
        <taxon>Mycobacteriaceae</taxon>
        <taxon>Mycolicibacterium</taxon>
    </lineage>
</organism>
<evidence type="ECO:0008006" key="3">
    <source>
        <dbReference type="Google" id="ProtNLM"/>
    </source>
</evidence>
<dbReference type="EMBL" id="JAUHTC010000045">
    <property type="protein sequence ID" value="MDN4518590.1"/>
    <property type="molecule type" value="Genomic_DNA"/>
</dbReference>